<dbReference type="InterPro" id="IPR046488">
    <property type="entry name" value="Sfc3/Tfc3_C"/>
</dbReference>
<feature type="region of interest" description="Disordered" evidence="1">
    <location>
        <begin position="1241"/>
        <end position="1309"/>
    </location>
</feature>
<feature type="compositionally biased region" description="Basic residues" evidence="1">
    <location>
        <begin position="226"/>
        <end position="237"/>
    </location>
</feature>
<dbReference type="PANTHER" id="PTHR40644:SF1">
    <property type="entry name" value="UPF0653 PROTEIN C607.02C"/>
    <property type="match status" value="1"/>
</dbReference>
<feature type="compositionally biased region" description="Low complexity" evidence="1">
    <location>
        <begin position="53"/>
        <end position="62"/>
    </location>
</feature>
<dbReference type="Pfam" id="PF04182">
    <property type="entry name" value="B-block_TFIIIC"/>
    <property type="match status" value="1"/>
</dbReference>
<feature type="region of interest" description="Disordered" evidence="1">
    <location>
        <begin position="21"/>
        <end position="124"/>
    </location>
</feature>
<feature type="region of interest" description="Disordered" evidence="1">
    <location>
        <begin position="1165"/>
        <end position="1193"/>
    </location>
</feature>
<accession>A0A0G4MUR4</accession>
<feature type="compositionally biased region" description="Basic and acidic residues" evidence="1">
    <location>
        <begin position="1297"/>
        <end position="1309"/>
    </location>
</feature>
<feature type="compositionally biased region" description="Polar residues" evidence="1">
    <location>
        <begin position="1241"/>
        <end position="1252"/>
    </location>
</feature>
<sequence length="2274" mass="254195">MYVHGGTIHRLGWIYLDAPRALGDSPESRRRGSKIAKPLPVTRGGKSDDKAKPNSNAAAATAGKKRKSRSNPDDAPRAFKRLMAFAQGKKTRSGLDNGERTVKRKTSSVPAATTETPAPEMPTIRPGEKMAEFAARVDAALPLSGLVTKTPRDGKDPGGIKVRRTKKERKMHRLYDQWRQEDVKIKEQRLEALEEAAERQMDQDLESGNHTHWPVNMGGTSTSITKKGKKNKKGRKAKAAEDEDPWEAFQKAHKDTKIGLHDVVLAPPVLKKSTQKLLTPRADSYPVSQTLATIQDYHHGTVRHDTPSAIMPAAAGMNDAATDQSLLSSMWDWIRERDDISIGENRQWNHLTLEAVLAMPEPEAFPSPRRADDALEGVISVLQSPKDHEGGQVSQLRAGESPVTAFRPSIYASADRMWESIAGHSADFKRVPRLEWAALVGIATTKSDGILQGDLCRLIGQDKRSLPKRTDSLAQKGYITKRTTLVRGVKTSKMWLRRLAPSMPTNPTQTGRGERTSVNWCREALTADMEPVAWCDRWTGKSIDTHMLAKTAIEIIKAWKIIRYDDLRRKLGIEGLKWQMKTQARLCRWMVRRGIVQYVAATLGERLFKDCLKFNRDFSADDWDSYLATGKVKARTNPETEELAQYREANLDTPNRSSSISGSRDRYTTAGRTSANRGGIACQDQWKPEKPLPTTVMDVIRAGDARGVPNRQIGKHTMGPPFTRYVSSISTTLATPALQPSHLTQFQVSSQLHRVEKSAIYLFSLPQLPDYRRNNTIAQAHSHVPDFFSAAEDLVDGPNVQQNKGFSMPMQHDLSDQLLGLSALARVPNERRQWKSIRIAPQEMSHTQLELDKRSHISATPARLTHDDDTNLTPAISTPCHSIRISDELPGTAASFPDDIDDLGIQKIRPTRRSLIVSLKVRPSALSRLLALPSSPKLWKTPDLIANSHTPSFDEVNGLSLDGSHSGNLNIVEDSERGSSIRVTTNYPDEQPSEPTQLGDKTEGLQPSTSLVTKRGRSKAKSTKTSKQQRKGNKAGVFTCEKCGGVWKNDNGLKYHLEKSASSCNSAYVPPTPKAHQFQAKAARLSTQESMGENTPILERSARSARATGNRGSSAQLVQDTALNLAHRNTLQAHASVLLARTHHRRRTSAESCAAQVDILLGRPSLTADSSDSTALGSPSTKETLGVKPGGLIDLPTVSTKNALHTEWHARPGADRGVRLKAPVTPRKSDYFGVAGPISPETASIAPSNQNGHIRPLSKEPRKRSQPANSAVGEQDTHNGYKKTTESRLPPYSLSPDRMELSKARKDTNEVKMTEISTVEAGGETLRYPKFRMPTIADEQDTNGYAPDSRLHRASQIMLYLIQNNNGVFPGDRSAYLAFLSVWERTFPSDPPPSNNNVQVAINKLVSRKKIVKTTHAFRDAKGAFKSANVLLARGTDPFCSAAVAVKERIIAEHPRPYVLAEFTPSAEMFGQDQKMWKGEPIFSNRRKLENDVGILDAPFYVNESLKKRKPKGVEVDDASPSKRHRPDSRASAGIDSKGPMVGTTGRPSQAARNPPYIPTHHVAAFKHQAAYLELTFLEPNTCLDEDDEPSHILPTATDVQQHIGMLSGEEINQSSDRFDFTATREILQHGTEWPPLDVNFFEQNNSFAMDGWMPDSQWFLRCGLPHSLDEMISAESTGKDEQHDGGEADFMKQVNGCRRWEISFEAKSLVALGSIAPNYIFINHRMDTHVEWHVQTLLWSPENQLGFRGNHIDTNQHDSDQNAEIQPLKRRKYTPRTRSRLEPTVQMDMKYRTLLPWSRSSGAETEMLEGQTLDGEDDAVVIAAFVATRTLLGGADKYIEWGLMMRLFPSRSLAFLRKFWSKTRRDRPASVKQLTERFQKRFIAAYERNEIPPLDFDNYVRYDWVSLIRWTASLVEDSVTLPSGRADLEQHFTLEDAVADVHDWQEDYYNVQSSIYSRLEAVTSKSAVVLLNEGRKSTAQEPDLVKAKTWIRSLCSTQQGLYTPQQTRVKMASLTENGEAYNNELLERAIDTLQGQNVIARTRRRRYENRSYRLSEWYLPRLVKQSHEQKFLDAVAFKTLLDAKFRRDEEVRIPYVIRDGEVMAMINLQAHGRVTISPVDMPQIPLGFKPGVYESRKFPKTFYNFGLQITPTPTYVYDDDMHVLQQSQGDCPASQSAEGALPLWSDFFGALKVDRWRQVLGAVVFAIAMRGPLDLRGVVATLKPNLEDFEVQLVIEWGLRNEVLKSASPRGASYTTAEWWWLIVGSQGVLKGS</sequence>
<dbReference type="EMBL" id="CVQH01025083">
    <property type="protein sequence ID" value="CRK37917.1"/>
    <property type="molecule type" value="Genomic_DNA"/>
</dbReference>
<reference evidence="4 5" key="1">
    <citation type="submission" date="2015-05" db="EMBL/GenBank/DDBJ databases">
        <authorList>
            <person name="Wang D.B."/>
            <person name="Wang M."/>
        </authorList>
    </citation>
    <scope>NUCLEOTIDE SEQUENCE [LARGE SCALE GENOMIC DNA]</scope>
    <source>
        <strain evidence="4">VL1</strain>
    </source>
</reference>
<proteinExistence type="predicted"/>
<dbReference type="InterPro" id="IPR007309">
    <property type="entry name" value="TFIIIC_Bblock-bd"/>
</dbReference>
<feature type="region of interest" description="Disordered" evidence="1">
    <location>
        <begin position="1754"/>
        <end position="1778"/>
    </location>
</feature>
<dbReference type="Pfam" id="PF20222">
    <property type="entry name" value="DUF6581"/>
    <property type="match status" value="1"/>
</dbReference>
<evidence type="ECO:0000259" key="2">
    <source>
        <dbReference type="Pfam" id="PF04182"/>
    </source>
</evidence>
<feature type="compositionally biased region" description="Basic residues" evidence="1">
    <location>
        <begin position="1014"/>
        <end position="1033"/>
    </location>
</feature>
<name>A0A0G4MUR4_VERLO</name>
<keyword evidence="5" id="KW-1185">Reference proteome</keyword>
<feature type="compositionally biased region" description="Polar residues" evidence="1">
    <location>
        <begin position="1167"/>
        <end position="1183"/>
    </location>
</feature>
<feature type="compositionally biased region" description="Polar residues" evidence="1">
    <location>
        <begin position="981"/>
        <end position="996"/>
    </location>
</feature>
<evidence type="ECO:0000259" key="3">
    <source>
        <dbReference type="Pfam" id="PF20222"/>
    </source>
</evidence>
<gene>
    <name evidence="4" type="ORF">BN1708_007580</name>
</gene>
<feature type="domain" description="B-block binding subunit of TFIIIC" evidence="2">
    <location>
        <begin position="434"/>
        <end position="499"/>
    </location>
</feature>
<feature type="domain" description="Transcription factor tau subunit sfc3/Tfc3 C-terminal" evidence="3">
    <location>
        <begin position="1813"/>
        <end position="2219"/>
    </location>
</feature>
<evidence type="ECO:0000313" key="5">
    <source>
        <dbReference type="Proteomes" id="UP000044602"/>
    </source>
</evidence>
<feature type="region of interest" description="Disordered" evidence="1">
    <location>
        <begin position="206"/>
        <end position="244"/>
    </location>
</feature>
<protein>
    <submittedName>
        <fullName evidence="4">Uncharacterized protein</fullName>
    </submittedName>
</protein>
<dbReference type="STRING" id="100787.A0A0G4MUR4"/>
<organism evidence="4 5">
    <name type="scientific">Verticillium longisporum</name>
    <name type="common">Verticillium dahliae var. longisporum</name>
    <dbReference type="NCBI Taxonomy" id="100787"/>
    <lineage>
        <taxon>Eukaryota</taxon>
        <taxon>Fungi</taxon>
        <taxon>Dikarya</taxon>
        <taxon>Ascomycota</taxon>
        <taxon>Pezizomycotina</taxon>
        <taxon>Sordariomycetes</taxon>
        <taxon>Hypocreomycetidae</taxon>
        <taxon>Glomerellales</taxon>
        <taxon>Plectosphaerellaceae</taxon>
        <taxon>Verticillium</taxon>
    </lineage>
</organism>
<feature type="region of interest" description="Disordered" evidence="1">
    <location>
        <begin position="646"/>
        <end position="676"/>
    </location>
</feature>
<dbReference type="Proteomes" id="UP000044602">
    <property type="component" value="Unassembled WGS sequence"/>
</dbReference>
<feature type="compositionally biased region" description="Low complexity" evidence="1">
    <location>
        <begin position="110"/>
        <end position="123"/>
    </location>
</feature>
<feature type="compositionally biased region" description="Basic and acidic residues" evidence="1">
    <location>
        <begin position="1275"/>
        <end position="1286"/>
    </location>
</feature>
<dbReference type="PANTHER" id="PTHR40644">
    <property type="entry name" value="UPF0653 PROTEIN C607.02C"/>
    <property type="match status" value="1"/>
</dbReference>
<evidence type="ECO:0000313" key="4">
    <source>
        <dbReference type="EMBL" id="CRK37917.1"/>
    </source>
</evidence>
<feature type="region of interest" description="Disordered" evidence="1">
    <location>
        <begin position="1511"/>
        <end position="1550"/>
    </location>
</feature>
<feature type="region of interest" description="Disordered" evidence="1">
    <location>
        <begin position="967"/>
        <end position="1034"/>
    </location>
</feature>
<feature type="compositionally biased region" description="Basic residues" evidence="1">
    <location>
        <begin position="1769"/>
        <end position="1778"/>
    </location>
</feature>
<evidence type="ECO:0000256" key="1">
    <source>
        <dbReference type="SAM" id="MobiDB-lite"/>
    </source>
</evidence>
<feature type="compositionally biased region" description="Polar residues" evidence="1">
    <location>
        <begin position="652"/>
        <end position="662"/>
    </location>
</feature>